<evidence type="ECO:0000313" key="4">
    <source>
        <dbReference type="Proteomes" id="UP000270046"/>
    </source>
</evidence>
<organism evidence="3 4">
    <name type="scientific">Mucilaginibacter celer</name>
    <dbReference type="NCBI Taxonomy" id="2305508"/>
    <lineage>
        <taxon>Bacteria</taxon>
        <taxon>Pseudomonadati</taxon>
        <taxon>Bacteroidota</taxon>
        <taxon>Sphingobacteriia</taxon>
        <taxon>Sphingobacteriales</taxon>
        <taxon>Sphingobacteriaceae</taxon>
        <taxon>Mucilaginibacter</taxon>
    </lineage>
</organism>
<dbReference type="PROSITE" id="PS50005">
    <property type="entry name" value="TPR"/>
    <property type="match status" value="1"/>
</dbReference>
<evidence type="ECO:0000313" key="3">
    <source>
        <dbReference type="EMBL" id="AYL95047.1"/>
    </source>
</evidence>
<keyword evidence="4" id="KW-1185">Reference proteome</keyword>
<keyword evidence="2" id="KW-0732">Signal</keyword>
<dbReference type="AlphaFoldDB" id="A0A494VJ88"/>
<dbReference type="PANTHER" id="PTHR12558">
    <property type="entry name" value="CELL DIVISION CYCLE 16,23,27"/>
    <property type="match status" value="1"/>
</dbReference>
<keyword evidence="1" id="KW-0802">TPR repeat</keyword>
<reference evidence="3 4" key="1">
    <citation type="submission" date="2018-10" db="EMBL/GenBank/DDBJ databases">
        <title>Genome sequencing of Mucilaginibacter sp. HYN0043.</title>
        <authorList>
            <person name="Kim M."/>
            <person name="Yi H."/>
        </authorList>
    </citation>
    <scope>NUCLEOTIDE SEQUENCE [LARGE SCALE GENOMIC DNA]</scope>
    <source>
        <strain evidence="3 4">HYN0043</strain>
    </source>
</reference>
<accession>A0A494VJ88</accession>
<dbReference type="EMBL" id="CP032869">
    <property type="protein sequence ID" value="AYL95047.1"/>
    <property type="molecule type" value="Genomic_DNA"/>
</dbReference>
<dbReference type="InterPro" id="IPR019734">
    <property type="entry name" value="TPR_rpt"/>
</dbReference>
<dbReference type="RefSeq" id="WP_119408751.1">
    <property type="nucleotide sequence ID" value="NZ_CP032869.1"/>
</dbReference>
<dbReference type="Gene3D" id="1.25.40.10">
    <property type="entry name" value="Tetratricopeptide repeat domain"/>
    <property type="match status" value="2"/>
</dbReference>
<name>A0A494VJ88_9SPHI</name>
<protein>
    <submittedName>
        <fullName evidence="3">Tetratricopeptide repeat protein</fullName>
    </submittedName>
</protein>
<dbReference type="KEGG" id="muh:HYN43_006935"/>
<gene>
    <name evidence="3" type="ORF">HYN43_006935</name>
</gene>
<dbReference type="SMART" id="SM00028">
    <property type="entry name" value="TPR"/>
    <property type="match status" value="6"/>
</dbReference>
<dbReference type="PANTHER" id="PTHR12558:SF13">
    <property type="entry name" value="CELL DIVISION CYCLE PROTEIN 27 HOMOLOG"/>
    <property type="match status" value="1"/>
</dbReference>
<feature type="signal peptide" evidence="2">
    <location>
        <begin position="1"/>
        <end position="19"/>
    </location>
</feature>
<evidence type="ECO:0000256" key="2">
    <source>
        <dbReference type="SAM" id="SignalP"/>
    </source>
</evidence>
<sequence>MKNLILTFALAFSITSLFAQKAANDSLLLDYYQNQRFAEAADYLKATYPEPITDIKILNKLAYTSKMASRLPDANAYYQRVYEADTTNLTSIYNMSEISKRRGKNKLAIVYIKKILLKDTTNFDVYKQLADLSYNIGDLSGNIVYLQKANKINPTNPDVTYDLSTYFIKLKAYSNAEQIIDQALAADTANMLLLQGKAQSDYALRKYPETVIITKKLVDAGQQTGAIISMLGTAYYMTNKYADCIKTFKLLNDNQLGTESSFYYTAMSYKALHNNAQAIANLDKAIEVAISSGVSSYYSEKGDSYDRLHQLDKAVTAYQKSLMYKPEPITYYALATLYDTELKNKKAALKYYKKYLASKPKDTQQTYITYSQQRIKSLATGI</sequence>
<dbReference type="OrthoDB" id="1221582at2"/>
<proteinExistence type="predicted"/>
<dbReference type="SUPFAM" id="SSF48452">
    <property type="entry name" value="TPR-like"/>
    <property type="match status" value="2"/>
</dbReference>
<dbReference type="Proteomes" id="UP000270046">
    <property type="component" value="Chromosome"/>
</dbReference>
<dbReference type="Pfam" id="PF13432">
    <property type="entry name" value="TPR_16"/>
    <property type="match status" value="1"/>
</dbReference>
<dbReference type="InterPro" id="IPR011990">
    <property type="entry name" value="TPR-like_helical_dom_sf"/>
</dbReference>
<evidence type="ECO:0000256" key="1">
    <source>
        <dbReference type="PROSITE-ProRule" id="PRU00339"/>
    </source>
</evidence>
<feature type="chain" id="PRO_5019848980" evidence="2">
    <location>
        <begin position="20"/>
        <end position="382"/>
    </location>
</feature>
<feature type="repeat" description="TPR" evidence="1">
    <location>
        <begin position="295"/>
        <end position="328"/>
    </location>
</feature>